<dbReference type="InterPro" id="IPR023996">
    <property type="entry name" value="TonB-dep_OMP_SusC/RagA"/>
</dbReference>
<keyword evidence="3 8" id="KW-1134">Transmembrane beta strand</keyword>
<evidence type="ECO:0000256" key="7">
    <source>
        <dbReference type="ARBA" id="ARBA00023237"/>
    </source>
</evidence>
<accession>A0A9X1L0S7</accession>
<dbReference type="Pfam" id="PF00593">
    <property type="entry name" value="TonB_dep_Rec_b-barrel"/>
    <property type="match status" value="1"/>
</dbReference>
<feature type="signal peptide" evidence="10">
    <location>
        <begin position="1"/>
        <end position="33"/>
    </location>
</feature>
<comment type="similarity">
    <text evidence="8 9">Belongs to the TonB-dependent receptor family.</text>
</comment>
<dbReference type="Gene3D" id="2.170.130.10">
    <property type="entry name" value="TonB-dependent receptor, plug domain"/>
    <property type="match status" value="1"/>
</dbReference>
<dbReference type="SUPFAM" id="SSF56935">
    <property type="entry name" value="Porins"/>
    <property type="match status" value="1"/>
</dbReference>
<keyword evidence="4 8" id="KW-0812">Transmembrane</keyword>
<protein>
    <submittedName>
        <fullName evidence="13">TonB-dependent receptor</fullName>
    </submittedName>
</protein>
<sequence length="1097" mass="120916">MKVKLTSRFFSQRKKLLLTINSLVILGFSSTNAVSASTVNTYITIQQSQISGVVYDSNGLPLAGATVIEKGTTNGAQTDFDGTFSLNLTNPNPTLVISYVGFTTKEITIGDKTNVTITLQEDVSQLDEVVVVGYGTQKKVNLTASVSQVGAEVFENRPTANAFRSLQGTVPGLVISNSASGGEPGAASNINIRGFITANSDGTDAGSLADAGPLVLIDGVEMSLNDIDPEDIESVSVLKDAAAASIYGSRAAGGAVLVTTKSGKNTEGKIRVNVSSSFSLTQPSIWPESASPIDFAYTMNDARINNNQAAYYDETELGYIIANMQNPGSAPSIQSNAAGTDWDYGTIGIEGTGATNWDDIIMKNWAQRTKHNLSLSGGTEKLNFYLSAGAYDEDGLLAVGDESYQRYNLDAKFGSKVNDWLTIELLTKYRKSFTDFPTESSTNSTFWNKSRVLDLITKIKPTLPQYDPIYGSDRLQHSYYSFWDTQRVKTKNDQIILLPRIIIEPLDGLKFNVNLNYKRDTNFQETSILASQKITPAGFVDQIAQAATSYDSATIFNDYFSSNIFATYDKSVNNHNFHATIGMQTEQNKYYALSGSSDYLITNNIVSHAASLDDDQTLNESITHWSNVGLFSRFRYNYMEKYLFEVSYRRDGSSRFEPDNRWAGFPSYSVGYNIAKENFWPIDAVNTFKLRGSYGNLGNQNVGNYLYLTTIPLNTAGTSYLFGGERLTFANTPVIDSENLTWETVETTDIGFDLGAFNNRLNVGFSWYRTNILDMAAQGADLPAQLGTTAPLTNIGSSRIQGWEVEATWRQQLGDFGYSIRGVLSDYKRTITSYPNDTNNLSQYYAGRDLGDIWGYKTEGLFLTDEAATEVTSNIDYSFLTGWARVAGDIEYTDLNGDGAINNGNNVLGDSGDYTVIGNSTPRYQYSVTLAMNYKNWDFNALVQGVGKRQVSFANQQRFKGPANGPFHAFVWEGHLDYFRPEDTTSPLGPNTDAYFPTPYLNGGGRNNKNYNVHTDRLLQNAAYTRLKSVQLGYTIPREVTRKFKVDKIRLYATGENLLTFTDLMFFDPEVNTTGLTGSAQSYPLSRILSTGVNISF</sequence>
<dbReference type="InterPro" id="IPR000531">
    <property type="entry name" value="Beta-barrel_TonB"/>
</dbReference>
<evidence type="ECO:0000313" key="14">
    <source>
        <dbReference type="Proteomes" id="UP001139199"/>
    </source>
</evidence>
<dbReference type="AlphaFoldDB" id="A0A9X1L0S7"/>
<keyword evidence="5 9" id="KW-0798">TonB box</keyword>
<evidence type="ECO:0000256" key="4">
    <source>
        <dbReference type="ARBA" id="ARBA00022692"/>
    </source>
</evidence>
<dbReference type="Gene3D" id="2.60.40.1120">
    <property type="entry name" value="Carboxypeptidase-like, regulatory domain"/>
    <property type="match status" value="1"/>
</dbReference>
<feature type="domain" description="TonB-dependent receptor plug" evidence="12">
    <location>
        <begin position="139"/>
        <end position="255"/>
    </location>
</feature>
<dbReference type="GO" id="GO:0009279">
    <property type="term" value="C:cell outer membrane"/>
    <property type="evidence" value="ECO:0007669"/>
    <property type="project" value="UniProtKB-SubCell"/>
</dbReference>
<dbReference type="PROSITE" id="PS52016">
    <property type="entry name" value="TONB_DEPENDENT_REC_3"/>
    <property type="match status" value="1"/>
</dbReference>
<evidence type="ECO:0000256" key="6">
    <source>
        <dbReference type="ARBA" id="ARBA00023136"/>
    </source>
</evidence>
<dbReference type="Pfam" id="PF07715">
    <property type="entry name" value="Plug"/>
    <property type="match status" value="1"/>
</dbReference>
<feature type="chain" id="PRO_5040781108" evidence="10">
    <location>
        <begin position="34"/>
        <end position="1097"/>
    </location>
</feature>
<dbReference type="EMBL" id="JAJAPW010000001">
    <property type="protein sequence ID" value="MCB4797910.1"/>
    <property type="molecule type" value="Genomic_DNA"/>
</dbReference>
<name>A0A9X1L0S7_9FLAO</name>
<dbReference type="NCBIfam" id="TIGR04056">
    <property type="entry name" value="OMP_RagA_SusC"/>
    <property type="match status" value="1"/>
</dbReference>
<comment type="subcellular location">
    <subcellularLocation>
        <location evidence="1 8">Cell outer membrane</location>
        <topology evidence="1 8">Multi-pass membrane protein</topology>
    </subcellularLocation>
</comment>
<keyword evidence="7 8" id="KW-0998">Cell outer membrane</keyword>
<dbReference type="InterPro" id="IPR023997">
    <property type="entry name" value="TonB-dep_OMP_SusC/RagA_CS"/>
</dbReference>
<dbReference type="InterPro" id="IPR012910">
    <property type="entry name" value="Plug_dom"/>
</dbReference>
<evidence type="ECO:0000256" key="5">
    <source>
        <dbReference type="ARBA" id="ARBA00023077"/>
    </source>
</evidence>
<reference evidence="13" key="1">
    <citation type="submission" date="2021-10" db="EMBL/GenBank/DDBJ databases">
        <title>Tamlana sargassums sp. nov., and Tamlana laminarinivorans sp. nov., two new bacteria isolated from the brown alga.</title>
        <authorList>
            <person name="Li J."/>
        </authorList>
    </citation>
    <scope>NUCLEOTIDE SEQUENCE</scope>
    <source>
        <strain evidence="13">PT2-4</strain>
    </source>
</reference>
<comment type="caution">
    <text evidence="13">The sequence shown here is derived from an EMBL/GenBank/DDBJ whole genome shotgun (WGS) entry which is preliminary data.</text>
</comment>
<dbReference type="InterPro" id="IPR037066">
    <property type="entry name" value="Plug_dom_sf"/>
</dbReference>
<keyword evidence="10" id="KW-0732">Signal</keyword>
<keyword evidence="2 8" id="KW-0813">Transport</keyword>
<evidence type="ECO:0000256" key="10">
    <source>
        <dbReference type="SAM" id="SignalP"/>
    </source>
</evidence>
<evidence type="ECO:0000259" key="12">
    <source>
        <dbReference type="Pfam" id="PF07715"/>
    </source>
</evidence>
<evidence type="ECO:0000256" key="9">
    <source>
        <dbReference type="RuleBase" id="RU003357"/>
    </source>
</evidence>
<evidence type="ECO:0000256" key="2">
    <source>
        <dbReference type="ARBA" id="ARBA00022448"/>
    </source>
</evidence>
<dbReference type="NCBIfam" id="TIGR04057">
    <property type="entry name" value="SusC_RagA_signa"/>
    <property type="match status" value="1"/>
</dbReference>
<evidence type="ECO:0000259" key="11">
    <source>
        <dbReference type="Pfam" id="PF00593"/>
    </source>
</evidence>
<dbReference type="InterPro" id="IPR039426">
    <property type="entry name" value="TonB-dep_rcpt-like"/>
</dbReference>
<dbReference type="InterPro" id="IPR036942">
    <property type="entry name" value="Beta-barrel_TonB_sf"/>
</dbReference>
<dbReference type="SUPFAM" id="SSF49464">
    <property type="entry name" value="Carboxypeptidase regulatory domain-like"/>
    <property type="match status" value="1"/>
</dbReference>
<evidence type="ECO:0000256" key="8">
    <source>
        <dbReference type="PROSITE-ProRule" id="PRU01360"/>
    </source>
</evidence>
<gene>
    <name evidence="13" type="ORF">LG649_03585</name>
</gene>
<organism evidence="13 14">
    <name type="scientific">Neotamlana laminarinivorans</name>
    <dbReference type="NCBI Taxonomy" id="2883124"/>
    <lineage>
        <taxon>Bacteria</taxon>
        <taxon>Pseudomonadati</taxon>
        <taxon>Bacteroidota</taxon>
        <taxon>Flavobacteriia</taxon>
        <taxon>Flavobacteriales</taxon>
        <taxon>Flavobacteriaceae</taxon>
        <taxon>Neotamlana</taxon>
    </lineage>
</organism>
<dbReference type="RefSeq" id="WP_226540969.1">
    <property type="nucleotide sequence ID" value="NZ_JAJAPW010000001.1"/>
</dbReference>
<feature type="domain" description="TonB-dependent receptor-like beta-barrel" evidence="11">
    <location>
        <begin position="509"/>
        <end position="938"/>
    </location>
</feature>
<keyword evidence="6 8" id="KW-0472">Membrane</keyword>
<dbReference type="Proteomes" id="UP001139199">
    <property type="component" value="Unassembled WGS sequence"/>
</dbReference>
<evidence type="ECO:0000256" key="3">
    <source>
        <dbReference type="ARBA" id="ARBA00022452"/>
    </source>
</evidence>
<dbReference type="InterPro" id="IPR008969">
    <property type="entry name" value="CarboxyPept-like_regulatory"/>
</dbReference>
<dbReference type="Pfam" id="PF13715">
    <property type="entry name" value="CarbopepD_reg_2"/>
    <property type="match status" value="1"/>
</dbReference>
<proteinExistence type="inferred from homology"/>
<evidence type="ECO:0000313" key="13">
    <source>
        <dbReference type="EMBL" id="MCB4797910.1"/>
    </source>
</evidence>
<keyword evidence="14" id="KW-1185">Reference proteome</keyword>
<keyword evidence="13" id="KW-0675">Receptor</keyword>
<evidence type="ECO:0000256" key="1">
    <source>
        <dbReference type="ARBA" id="ARBA00004571"/>
    </source>
</evidence>
<dbReference type="Gene3D" id="2.40.170.20">
    <property type="entry name" value="TonB-dependent receptor, beta-barrel domain"/>
    <property type="match status" value="1"/>
</dbReference>